<dbReference type="Proteomes" id="UP000268007">
    <property type="component" value="Unassembled WGS sequence"/>
</dbReference>
<dbReference type="SMART" id="SM00327">
    <property type="entry name" value="VWA"/>
    <property type="match status" value="1"/>
</dbReference>
<accession>A0A495J1L4</accession>
<dbReference type="InterPro" id="IPR002035">
    <property type="entry name" value="VWF_A"/>
</dbReference>
<keyword evidence="3" id="KW-1185">Reference proteome</keyword>
<dbReference type="PANTHER" id="PTHR10338">
    <property type="entry name" value="INTER-ALPHA-TRYPSIN INHIBITOR HEAVY CHAIN FAMILY MEMBER"/>
    <property type="match status" value="1"/>
</dbReference>
<dbReference type="EMBL" id="RBKU01000001">
    <property type="protein sequence ID" value="RKR82817.1"/>
    <property type="molecule type" value="Genomic_DNA"/>
</dbReference>
<dbReference type="InterPro" id="IPR050934">
    <property type="entry name" value="ITIH"/>
</dbReference>
<proteinExistence type="predicted"/>
<dbReference type="SUPFAM" id="SSF53300">
    <property type="entry name" value="vWA-like"/>
    <property type="match status" value="1"/>
</dbReference>
<dbReference type="InterPro" id="IPR036465">
    <property type="entry name" value="vWFA_dom_sf"/>
</dbReference>
<organism evidence="2 3">
    <name type="scientific">Mucilaginibacter gracilis</name>
    <dbReference type="NCBI Taxonomy" id="423350"/>
    <lineage>
        <taxon>Bacteria</taxon>
        <taxon>Pseudomonadati</taxon>
        <taxon>Bacteroidota</taxon>
        <taxon>Sphingobacteriia</taxon>
        <taxon>Sphingobacteriales</taxon>
        <taxon>Sphingobacteriaceae</taxon>
        <taxon>Mucilaginibacter</taxon>
    </lineage>
</organism>
<protein>
    <submittedName>
        <fullName evidence="2">Uncharacterized protein YegL</fullName>
    </submittedName>
</protein>
<evidence type="ECO:0000313" key="2">
    <source>
        <dbReference type="EMBL" id="RKR82817.1"/>
    </source>
</evidence>
<feature type="domain" description="VWFA" evidence="1">
    <location>
        <begin position="26"/>
        <end position="191"/>
    </location>
</feature>
<dbReference type="OrthoDB" id="9806395at2"/>
<dbReference type="Gene3D" id="3.40.50.410">
    <property type="entry name" value="von Willebrand factor, type A domain"/>
    <property type="match status" value="1"/>
</dbReference>
<dbReference type="AlphaFoldDB" id="A0A495J1L4"/>
<dbReference type="PANTHER" id="PTHR10338:SF108">
    <property type="entry name" value="INTER-ALPHA-TRYPSIN INHIBITOR HEAVY CHAIN H4-LIKE PROTEIN"/>
    <property type="match status" value="1"/>
</dbReference>
<reference evidence="2 3" key="1">
    <citation type="submission" date="2018-10" db="EMBL/GenBank/DDBJ databases">
        <title>Genomic Encyclopedia of Archaeal and Bacterial Type Strains, Phase II (KMG-II): from individual species to whole genera.</title>
        <authorList>
            <person name="Goeker M."/>
        </authorList>
    </citation>
    <scope>NUCLEOTIDE SEQUENCE [LARGE SCALE GENOMIC DNA]</scope>
    <source>
        <strain evidence="2 3">DSM 18602</strain>
    </source>
</reference>
<dbReference type="Pfam" id="PF00092">
    <property type="entry name" value="VWA"/>
    <property type="match status" value="1"/>
</dbReference>
<name>A0A495J1L4_9SPHI</name>
<dbReference type="PIRSF" id="PIRSF020634">
    <property type="entry name" value="TerY_vWA"/>
    <property type="match status" value="1"/>
</dbReference>
<gene>
    <name evidence="2" type="ORF">BDD43_3006</name>
</gene>
<dbReference type="RefSeq" id="WP_121198385.1">
    <property type="nucleotide sequence ID" value="NZ_RBKU01000001.1"/>
</dbReference>
<comment type="caution">
    <text evidence="2">The sequence shown here is derived from an EMBL/GenBank/DDBJ whole genome shotgun (WGS) entry which is preliminary data.</text>
</comment>
<evidence type="ECO:0000259" key="1">
    <source>
        <dbReference type="PROSITE" id="PS50234"/>
    </source>
</evidence>
<evidence type="ECO:0000313" key="3">
    <source>
        <dbReference type="Proteomes" id="UP000268007"/>
    </source>
</evidence>
<dbReference type="PROSITE" id="PS50234">
    <property type="entry name" value="VWFA"/>
    <property type="match status" value="1"/>
</dbReference>
<sequence length="225" mass="25134">MDDYISFEQIPFGTEDFALNPERRCPCMLLLDTSGSMSGHSIEQLNVGLTAFKDDLMKDSLASKRVEVSIITFGPVNIECQFQTADNFIPQKLSANGDTPIGAAITLGIDMVLQRIKVYKENGVGYYKPWVILVTDGAPTDNWSEAAQIIKENEEKNQLAFFSIAVDNADMDMLSKLSSVRPPLRLREHSFKEFFLWVSGSIKDVSRKNPGEHNKLLPPSGWAEI</sequence>
<dbReference type="InterPro" id="IPR011392">
    <property type="entry name" value="Tellurite-R_TerY"/>
</dbReference>